<reference evidence="8" key="1">
    <citation type="journal article" date="2012" name="Proc. Natl. Acad. Sci. U.S.A.">
        <title>Antigenic diversity is generated by distinct evolutionary mechanisms in African trypanosome species.</title>
        <authorList>
            <person name="Jackson A.P."/>
            <person name="Berry A."/>
            <person name="Aslett M."/>
            <person name="Allison H.C."/>
            <person name="Burton P."/>
            <person name="Vavrova-Anderson J."/>
            <person name="Brown R."/>
            <person name="Browne H."/>
            <person name="Corton N."/>
            <person name="Hauser H."/>
            <person name="Gamble J."/>
            <person name="Gilderthorp R."/>
            <person name="Marcello L."/>
            <person name="McQuillan J."/>
            <person name="Otto T.D."/>
            <person name="Quail M.A."/>
            <person name="Sanders M.J."/>
            <person name="van Tonder A."/>
            <person name="Ginger M.L."/>
            <person name="Field M.C."/>
            <person name="Barry J.D."/>
            <person name="Hertz-Fowler C."/>
            <person name="Berriman M."/>
        </authorList>
    </citation>
    <scope>NUCLEOTIDE SEQUENCE</scope>
    <source>
        <strain evidence="8">IL3000</strain>
    </source>
</reference>
<dbReference type="VEuPathDB" id="TriTrypDB:TcIL3000_4_1360"/>
<dbReference type="PANTHER" id="PTHR43109">
    <property type="entry name" value="NUCLEOSIDE DIPHOSPHATE KINASE 7"/>
    <property type="match status" value="1"/>
</dbReference>
<accession>G0UKZ6</accession>
<keyword evidence="3" id="KW-0963">Cytoplasm</keyword>
<dbReference type="Gene3D" id="3.30.70.141">
    <property type="entry name" value="Nucleoside diphosphate kinase-like domain"/>
    <property type="match status" value="1"/>
</dbReference>
<keyword evidence="8" id="KW-0808">Transferase</keyword>
<keyword evidence="8" id="KW-0418">Kinase</keyword>
<dbReference type="SMART" id="SM00562">
    <property type="entry name" value="NDK"/>
    <property type="match status" value="1"/>
</dbReference>
<dbReference type="GO" id="GO:0016301">
    <property type="term" value="F:kinase activity"/>
    <property type="evidence" value="ECO:0007669"/>
    <property type="project" value="UniProtKB-KW"/>
</dbReference>
<dbReference type="SMART" id="SM00676">
    <property type="entry name" value="DM10"/>
    <property type="match status" value="1"/>
</dbReference>
<dbReference type="CDD" id="cd04412">
    <property type="entry name" value="NDPk7B"/>
    <property type="match status" value="1"/>
</dbReference>
<evidence type="ECO:0000256" key="1">
    <source>
        <dbReference type="ARBA" id="ARBA00004138"/>
    </source>
</evidence>
<evidence type="ECO:0000256" key="3">
    <source>
        <dbReference type="ARBA" id="ARBA00022490"/>
    </source>
</evidence>
<keyword evidence="5" id="KW-0966">Cell projection</keyword>
<dbReference type="PROSITE" id="PS51374">
    <property type="entry name" value="NDPK_LIKE"/>
    <property type="match status" value="1"/>
</dbReference>
<evidence type="ECO:0000256" key="6">
    <source>
        <dbReference type="PROSITE-ProRule" id="PRU00706"/>
    </source>
</evidence>
<gene>
    <name evidence="8" type="ORF">TCIL3000_4_1360</name>
</gene>
<name>G0UKZ6_TRYCI</name>
<comment type="caution">
    <text evidence="6">Lacks conserved residue(s) required for the propagation of feature annotation.</text>
</comment>
<dbReference type="InterPro" id="IPR006602">
    <property type="entry name" value="DM10_dom"/>
</dbReference>
<feature type="domain" description="DM10" evidence="7">
    <location>
        <begin position="6"/>
        <end position="94"/>
    </location>
</feature>
<organism evidence="8">
    <name type="scientific">Trypanosoma congolense (strain IL3000)</name>
    <dbReference type="NCBI Taxonomy" id="1068625"/>
    <lineage>
        <taxon>Eukaryota</taxon>
        <taxon>Discoba</taxon>
        <taxon>Euglenozoa</taxon>
        <taxon>Kinetoplastea</taxon>
        <taxon>Metakinetoplastina</taxon>
        <taxon>Trypanosomatida</taxon>
        <taxon>Trypanosomatidae</taxon>
        <taxon>Trypanosoma</taxon>
        <taxon>Nannomonas</taxon>
    </lineage>
</organism>
<sequence length="349" mass="38891">MARSAQDPHLSFFCEQYDHIAHRTNRYVLQFYFEDHTVEMRQVSNSKLHLKRAPFPHLSRENFKLGNSLSLLGGVVKLVSYADEVTRELCGTSDETTVVMFGEQLLPRLGHCLAVLVEECGFSILDMQMVWVPPETAAAYAVPPELGSGRVVVVKCANTNGIQCGIDFMDRIKGAYAATCDVEISKWEQLLELAKEHPVAIHDDVNSTVVIVKSHSLQKLAGGVIMQQLIDEGLELSAVALRHLTSRDATELLTPYKGVLPDFTETVESLFGSVWVMQFVSLDEKVDVISLGREVCGPFDPTIAKELKPRSIRARFGVNRAYNAVHCCDLPEEGPLYANFFFKTPSIDE</sequence>
<dbReference type="GO" id="GO:0005879">
    <property type="term" value="C:axonemal microtubule"/>
    <property type="evidence" value="ECO:0007669"/>
    <property type="project" value="TreeGrafter"/>
</dbReference>
<evidence type="ECO:0000256" key="4">
    <source>
        <dbReference type="ARBA" id="ARBA00023212"/>
    </source>
</evidence>
<evidence type="ECO:0000313" key="8">
    <source>
        <dbReference type="EMBL" id="CCC90051.1"/>
    </source>
</evidence>
<dbReference type="PANTHER" id="PTHR43109:SF2">
    <property type="entry name" value="NUCLEOSIDE DIPHOSPHATE KINASE 7"/>
    <property type="match status" value="1"/>
</dbReference>
<dbReference type="InterPro" id="IPR037993">
    <property type="entry name" value="NDPk7B"/>
</dbReference>
<dbReference type="SUPFAM" id="SSF54919">
    <property type="entry name" value="Nucleoside diphosphate kinase, NDK"/>
    <property type="match status" value="1"/>
</dbReference>
<protein>
    <submittedName>
        <fullName evidence="8">Putative nucleoside diphosphate kinase</fullName>
    </submittedName>
</protein>
<dbReference type="PROSITE" id="PS51336">
    <property type="entry name" value="DM10"/>
    <property type="match status" value="1"/>
</dbReference>
<comment type="subcellular location">
    <subcellularLocation>
        <location evidence="1">Cell projection</location>
        <location evidence="1">Cilium</location>
    </subcellularLocation>
    <subcellularLocation>
        <location evidence="2">Cytoplasm</location>
        <location evidence="2">Cytoskeleton</location>
    </subcellularLocation>
</comment>
<dbReference type="EMBL" id="HE575317">
    <property type="protein sequence ID" value="CCC90051.1"/>
    <property type="molecule type" value="Genomic_DNA"/>
</dbReference>
<dbReference type="InterPro" id="IPR034907">
    <property type="entry name" value="NDK-like_dom"/>
</dbReference>
<dbReference type="AlphaFoldDB" id="G0UKZ6"/>
<keyword evidence="4" id="KW-0206">Cytoskeleton</keyword>
<evidence type="ECO:0000259" key="7">
    <source>
        <dbReference type="PROSITE" id="PS51336"/>
    </source>
</evidence>
<evidence type="ECO:0000256" key="5">
    <source>
        <dbReference type="ARBA" id="ARBA00023273"/>
    </source>
</evidence>
<comment type="similarity">
    <text evidence="6">Belongs to the NDK family.</text>
</comment>
<evidence type="ECO:0000256" key="2">
    <source>
        <dbReference type="ARBA" id="ARBA00004245"/>
    </source>
</evidence>
<dbReference type="InterPro" id="IPR036850">
    <property type="entry name" value="NDK-like_dom_sf"/>
</dbReference>
<proteinExistence type="inferred from homology"/>
<dbReference type="Pfam" id="PF00334">
    <property type="entry name" value="NDK"/>
    <property type="match status" value="1"/>
</dbReference>